<feature type="compositionally biased region" description="Gly residues" evidence="3">
    <location>
        <begin position="133"/>
        <end position="148"/>
    </location>
</feature>
<proteinExistence type="predicted"/>
<evidence type="ECO:0000256" key="1">
    <source>
        <dbReference type="ARBA" id="ARBA00022737"/>
    </source>
</evidence>
<feature type="compositionally biased region" description="Basic and acidic residues" evidence="3">
    <location>
        <begin position="166"/>
        <end position="177"/>
    </location>
</feature>
<dbReference type="Pfam" id="PF00013">
    <property type="entry name" value="KH_1"/>
    <property type="match status" value="1"/>
</dbReference>
<dbReference type="SMART" id="SM00322">
    <property type="entry name" value="KH"/>
    <property type="match status" value="1"/>
</dbReference>
<gene>
    <name evidence="5" type="ORF">HK097_008898</name>
</gene>
<evidence type="ECO:0000313" key="6">
    <source>
        <dbReference type="Proteomes" id="UP001212841"/>
    </source>
</evidence>
<dbReference type="PROSITE" id="PS50084">
    <property type="entry name" value="KH_TYPE_1"/>
    <property type="match status" value="1"/>
</dbReference>
<evidence type="ECO:0000259" key="4">
    <source>
        <dbReference type="SMART" id="SM00322"/>
    </source>
</evidence>
<dbReference type="GO" id="GO:0003723">
    <property type="term" value="F:RNA binding"/>
    <property type="evidence" value="ECO:0007669"/>
    <property type="project" value="UniProtKB-UniRule"/>
</dbReference>
<dbReference type="InterPro" id="IPR004088">
    <property type="entry name" value="KH_dom_type_1"/>
</dbReference>
<feature type="region of interest" description="Disordered" evidence="3">
    <location>
        <begin position="1"/>
        <end position="72"/>
    </location>
</feature>
<protein>
    <recommendedName>
        <fullName evidence="4">K Homology domain-containing protein</fullName>
    </recommendedName>
</protein>
<dbReference type="PANTHER" id="PTHR10288">
    <property type="entry name" value="KH DOMAIN CONTAINING RNA BINDING PROTEIN"/>
    <property type="match status" value="1"/>
</dbReference>
<dbReference type="Gene3D" id="3.30.1370.10">
    <property type="entry name" value="K Homology domain, type 1"/>
    <property type="match status" value="1"/>
</dbReference>
<accession>A0AAD5SCQ5</accession>
<organism evidence="5 6">
    <name type="scientific">Rhizophlyctis rosea</name>
    <dbReference type="NCBI Taxonomy" id="64517"/>
    <lineage>
        <taxon>Eukaryota</taxon>
        <taxon>Fungi</taxon>
        <taxon>Fungi incertae sedis</taxon>
        <taxon>Chytridiomycota</taxon>
        <taxon>Chytridiomycota incertae sedis</taxon>
        <taxon>Chytridiomycetes</taxon>
        <taxon>Rhizophlyctidales</taxon>
        <taxon>Rhizophlyctidaceae</taxon>
        <taxon>Rhizophlyctis</taxon>
    </lineage>
</organism>
<keyword evidence="6" id="KW-1185">Reference proteome</keyword>
<sequence length="254" mass="26886">MGKDDFTCYTKSGNRRPTHPPQQNDGDMSFGTPGANEEAEQQDSFATAGLIQNPPTRERAETQTPGDKVGLVIGRGGETIKYIQRECNVKITRDQSDLPDGKRNATISGSQDAIERAKELISEIVQPRQCDSFGGGSGGDSGNQGYGRGQQHVMGADSLNWRKQLENGAHDPVKDIQKAANAGQAPDYFQESRTTSSPSSPAPAPALSNPLSQDHIATPSTPGHSFQQAEDEGAGRLAQGNLLAGLEGLDAGSI</sequence>
<feature type="domain" description="K Homology" evidence="4">
    <location>
        <begin position="56"/>
        <end position="126"/>
    </location>
</feature>
<evidence type="ECO:0000256" key="3">
    <source>
        <dbReference type="SAM" id="MobiDB-lite"/>
    </source>
</evidence>
<keyword evidence="2" id="KW-0694">RNA-binding</keyword>
<keyword evidence="1" id="KW-0677">Repeat</keyword>
<feature type="compositionally biased region" description="Polar residues" evidence="3">
    <location>
        <begin position="218"/>
        <end position="228"/>
    </location>
</feature>
<feature type="region of interest" description="Disordered" evidence="3">
    <location>
        <begin position="166"/>
        <end position="254"/>
    </location>
</feature>
<dbReference type="InterPro" id="IPR036612">
    <property type="entry name" value="KH_dom_type_1_sf"/>
</dbReference>
<dbReference type="InterPro" id="IPR004087">
    <property type="entry name" value="KH_dom"/>
</dbReference>
<name>A0AAD5SCQ5_9FUNG</name>
<feature type="region of interest" description="Disordered" evidence="3">
    <location>
        <begin position="127"/>
        <end position="151"/>
    </location>
</feature>
<dbReference type="Proteomes" id="UP001212841">
    <property type="component" value="Unassembled WGS sequence"/>
</dbReference>
<dbReference type="AlphaFoldDB" id="A0AAD5SCQ5"/>
<dbReference type="SUPFAM" id="SSF54791">
    <property type="entry name" value="Eukaryotic type KH-domain (KH-domain type I)"/>
    <property type="match status" value="1"/>
</dbReference>
<evidence type="ECO:0000256" key="2">
    <source>
        <dbReference type="PROSITE-ProRule" id="PRU00117"/>
    </source>
</evidence>
<reference evidence="5" key="1">
    <citation type="submission" date="2020-05" db="EMBL/GenBank/DDBJ databases">
        <title>Phylogenomic resolution of chytrid fungi.</title>
        <authorList>
            <person name="Stajich J.E."/>
            <person name="Amses K."/>
            <person name="Simmons R."/>
            <person name="Seto K."/>
            <person name="Myers J."/>
            <person name="Bonds A."/>
            <person name="Quandt C.A."/>
            <person name="Barry K."/>
            <person name="Liu P."/>
            <person name="Grigoriev I."/>
            <person name="Longcore J.E."/>
            <person name="James T.Y."/>
        </authorList>
    </citation>
    <scope>NUCLEOTIDE SEQUENCE</scope>
    <source>
        <strain evidence="5">JEL0318</strain>
    </source>
</reference>
<comment type="caution">
    <text evidence="5">The sequence shown here is derived from an EMBL/GenBank/DDBJ whole genome shotgun (WGS) entry which is preliminary data.</text>
</comment>
<evidence type="ECO:0000313" key="5">
    <source>
        <dbReference type="EMBL" id="KAJ3050122.1"/>
    </source>
</evidence>
<dbReference type="EMBL" id="JADGJD010000551">
    <property type="protein sequence ID" value="KAJ3050122.1"/>
    <property type="molecule type" value="Genomic_DNA"/>
</dbReference>